<dbReference type="AlphaFoldDB" id="A0A8T2C6U7"/>
<accession>A0A8T2C6U7</accession>
<evidence type="ECO:0000313" key="2">
    <source>
        <dbReference type="Proteomes" id="UP000694240"/>
    </source>
</evidence>
<keyword evidence="2" id="KW-1185">Reference proteome</keyword>
<name>A0A8T2C6U7_9BRAS</name>
<dbReference type="EMBL" id="JAEFBK010000006">
    <property type="protein sequence ID" value="KAG7595257.1"/>
    <property type="molecule type" value="Genomic_DNA"/>
</dbReference>
<evidence type="ECO:0000313" key="1">
    <source>
        <dbReference type="EMBL" id="KAG7595257.1"/>
    </source>
</evidence>
<organism evidence="1 2">
    <name type="scientific">Arabidopsis thaliana x Arabidopsis arenosa</name>
    <dbReference type="NCBI Taxonomy" id="1240361"/>
    <lineage>
        <taxon>Eukaryota</taxon>
        <taxon>Viridiplantae</taxon>
        <taxon>Streptophyta</taxon>
        <taxon>Embryophyta</taxon>
        <taxon>Tracheophyta</taxon>
        <taxon>Spermatophyta</taxon>
        <taxon>Magnoliopsida</taxon>
        <taxon>eudicotyledons</taxon>
        <taxon>Gunneridae</taxon>
        <taxon>Pentapetalae</taxon>
        <taxon>rosids</taxon>
        <taxon>malvids</taxon>
        <taxon>Brassicales</taxon>
        <taxon>Brassicaceae</taxon>
        <taxon>Camelineae</taxon>
        <taxon>Arabidopsis</taxon>
    </lineage>
</organism>
<sequence length="113" mass="12854">MTDKKINSSQVFIGFTSKWLTVRRGMLLSKASIRFEVTYDTCEDAKLQVLHYNFSLVCESTNGSWDAYSLRVGPLVYVIEYVNFLLCKLFVGVDNLDDGSLYIVCESLETNIC</sequence>
<proteinExistence type="predicted"/>
<dbReference type="Proteomes" id="UP000694240">
    <property type="component" value="Chromosome 6"/>
</dbReference>
<protein>
    <submittedName>
        <fullName evidence="1">Uncharacterized protein</fullName>
    </submittedName>
</protein>
<reference evidence="1 2" key="1">
    <citation type="submission" date="2020-12" db="EMBL/GenBank/DDBJ databases">
        <title>Concerted genomic and epigenomic changes stabilize Arabidopsis allopolyploids.</title>
        <authorList>
            <person name="Chen Z."/>
        </authorList>
    </citation>
    <scope>NUCLEOTIDE SEQUENCE [LARGE SCALE GENOMIC DNA]</scope>
    <source>
        <strain evidence="1">Allo738</strain>
        <tissue evidence="1">Leaf</tissue>
    </source>
</reference>
<gene>
    <name evidence="1" type="ORF">ISN45_Aa01g039630</name>
</gene>
<comment type="caution">
    <text evidence="1">The sequence shown here is derived from an EMBL/GenBank/DDBJ whole genome shotgun (WGS) entry which is preliminary data.</text>
</comment>